<organism evidence="7 8">
    <name type="scientific">Collybiopsis confluens</name>
    <dbReference type="NCBI Taxonomy" id="2823264"/>
    <lineage>
        <taxon>Eukaryota</taxon>
        <taxon>Fungi</taxon>
        <taxon>Dikarya</taxon>
        <taxon>Basidiomycota</taxon>
        <taxon>Agaricomycotina</taxon>
        <taxon>Agaricomycetes</taxon>
        <taxon>Agaricomycetidae</taxon>
        <taxon>Agaricales</taxon>
        <taxon>Marasmiineae</taxon>
        <taxon>Omphalotaceae</taxon>
        <taxon>Collybiopsis</taxon>
    </lineage>
</organism>
<evidence type="ECO:0000256" key="1">
    <source>
        <dbReference type="ARBA" id="ARBA00008075"/>
    </source>
</evidence>
<dbReference type="InterPro" id="IPR015943">
    <property type="entry name" value="WD40/YVTN_repeat-like_dom_sf"/>
</dbReference>
<dbReference type="OrthoDB" id="7318948at2759"/>
<gene>
    <name evidence="7" type="ORF">D9757_005332</name>
</gene>
<keyword evidence="5" id="KW-0804">Transcription</keyword>
<feature type="repeat" description="WD" evidence="6">
    <location>
        <begin position="158"/>
        <end position="192"/>
    </location>
</feature>
<dbReference type="EMBL" id="JAACJN010000040">
    <property type="protein sequence ID" value="KAF5385434.1"/>
    <property type="molecule type" value="Genomic_DNA"/>
</dbReference>
<dbReference type="InterPro" id="IPR001680">
    <property type="entry name" value="WD40_rpt"/>
</dbReference>
<evidence type="ECO:0000256" key="5">
    <source>
        <dbReference type="ARBA" id="ARBA00023163"/>
    </source>
</evidence>
<dbReference type="SUPFAM" id="SSF50978">
    <property type="entry name" value="WD40 repeat-like"/>
    <property type="match status" value="1"/>
</dbReference>
<keyword evidence="3" id="KW-0677">Repeat</keyword>
<dbReference type="Gene3D" id="2.130.10.10">
    <property type="entry name" value="YVTN repeat-like/Quinoprotein amine dehydrogenase"/>
    <property type="match status" value="1"/>
</dbReference>
<dbReference type="PANTHER" id="PTHR10253">
    <property type="entry name" value="POLYCOMB PROTEIN"/>
    <property type="match status" value="1"/>
</dbReference>
<evidence type="ECO:0000256" key="6">
    <source>
        <dbReference type="PROSITE-ProRule" id="PRU00221"/>
    </source>
</evidence>
<protein>
    <submittedName>
        <fullName evidence="7">Uncharacterized protein</fullName>
    </submittedName>
</protein>
<sequence>MNQDPQQPHPYVLKQKIKLEGATIRHLAPFPEGWLDGAYWRAWHRTSALFDPPLAKRLETKLFTTETWKAMTAQFQNALVVAGDQKIYILWPFDAESCPVMVQLPPVLSTKSQKVPSDKINATWALNPDNPYEPLVLFTVDRLVYIFNVCTRKLEGCLRGHGGEITSIAVHPFCPHIFITTSRDYTSRIYDLTRTPQKELNNPPWPPMTVQSRAGPAFALDAPGGEGFGIGNIS</sequence>
<proteinExistence type="inferred from homology"/>
<name>A0A8H5M998_9AGAR</name>
<dbReference type="InterPro" id="IPR036322">
    <property type="entry name" value="WD40_repeat_dom_sf"/>
</dbReference>
<dbReference type="SMART" id="SM00320">
    <property type="entry name" value="WD40"/>
    <property type="match status" value="1"/>
</dbReference>
<dbReference type="Proteomes" id="UP000518752">
    <property type="component" value="Unassembled WGS sequence"/>
</dbReference>
<keyword evidence="8" id="KW-1185">Reference proteome</keyword>
<dbReference type="PROSITE" id="PS50082">
    <property type="entry name" value="WD_REPEATS_2"/>
    <property type="match status" value="1"/>
</dbReference>
<comment type="caution">
    <text evidence="7">The sequence shown here is derived from an EMBL/GenBank/DDBJ whole genome shotgun (WGS) entry which is preliminary data.</text>
</comment>
<evidence type="ECO:0000313" key="8">
    <source>
        <dbReference type="Proteomes" id="UP000518752"/>
    </source>
</evidence>
<reference evidence="7 8" key="1">
    <citation type="journal article" date="2020" name="ISME J.">
        <title>Uncovering the hidden diversity of litter-decomposition mechanisms in mushroom-forming fungi.</title>
        <authorList>
            <person name="Floudas D."/>
            <person name="Bentzer J."/>
            <person name="Ahren D."/>
            <person name="Johansson T."/>
            <person name="Persson P."/>
            <person name="Tunlid A."/>
        </authorList>
    </citation>
    <scope>NUCLEOTIDE SEQUENCE [LARGE SCALE GENOMIC DNA]</scope>
    <source>
        <strain evidence="7 8">CBS 406.79</strain>
    </source>
</reference>
<keyword evidence="4" id="KW-0805">Transcription regulation</keyword>
<evidence type="ECO:0000256" key="2">
    <source>
        <dbReference type="ARBA" id="ARBA00022574"/>
    </source>
</evidence>
<evidence type="ECO:0000313" key="7">
    <source>
        <dbReference type="EMBL" id="KAF5385434.1"/>
    </source>
</evidence>
<accession>A0A8H5M998</accession>
<comment type="similarity">
    <text evidence="1">Belongs to the WD repeat ESC family.</text>
</comment>
<dbReference type="InterPro" id="IPR051243">
    <property type="entry name" value="PcG_WD-repeat"/>
</dbReference>
<evidence type="ECO:0000256" key="4">
    <source>
        <dbReference type="ARBA" id="ARBA00023015"/>
    </source>
</evidence>
<keyword evidence="2 6" id="KW-0853">WD repeat</keyword>
<evidence type="ECO:0000256" key="3">
    <source>
        <dbReference type="ARBA" id="ARBA00022737"/>
    </source>
</evidence>
<dbReference type="AlphaFoldDB" id="A0A8H5M998"/>